<reference evidence="1" key="1">
    <citation type="submission" date="2019-12" db="EMBL/GenBank/DDBJ databases">
        <title>Genome sequencing and annotation of Brassica cretica.</title>
        <authorList>
            <person name="Studholme D.J."/>
            <person name="Sarris P.F."/>
        </authorList>
    </citation>
    <scope>NUCLEOTIDE SEQUENCE</scope>
    <source>
        <strain evidence="1">PFS-001/15</strain>
        <tissue evidence="1">Leaf</tissue>
    </source>
</reference>
<dbReference type="AlphaFoldDB" id="A0A8S9LQI6"/>
<dbReference type="Proteomes" id="UP000712281">
    <property type="component" value="Unassembled WGS sequence"/>
</dbReference>
<name>A0A8S9LQI6_BRACR</name>
<evidence type="ECO:0000313" key="2">
    <source>
        <dbReference type="Proteomes" id="UP000712281"/>
    </source>
</evidence>
<dbReference type="EMBL" id="QGKW02000276">
    <property type="protein sequence ID" value="KAF2608802.1"/>
    <property type="molecule type" value="Genomic_DNA"/>
</dbReference>
<organism evidence="1 2">
    <name type="scientific">Brassica cretica</name>
    <name type="common">Mustard</name>
    <dbReference type="NCBI Taxonomy" id="69181"/>
    <lineage>
        <taxon>Eukaryota</taxon>
        <taxon>Viridiplantae</taxon>
        <taxon>Streptophyta</taxon>
        <taxon>Embryophyta</taxon>
        <taxon>Tracheophyta</taxon>
        <taxon>Spermatophyta</taxon>
        <taxon>Magnoliopsida</taxon>
        <taxon>eudicotyledons</taxon>
        <taxon>Gunneridae</taxon>
        <taxon>Pentapetalae</taxon>
        <taxon>rosids</taxon>
        <taxon>malvids</taxon>
        <taxon>Brassicales</taxon>
        <taxon>Brassicaceae</taxon>
        <taxon>Brassiceae</taxon>
        <taxon>Brassica</taxon>
    </lineage>
</organism>
<gene>
    <name evidence="1" type="ORF">F2Q68_00044176</name>
</gene>
<protein>
    <submittedName>
        <fullName evidence="1">Uncharacterized protein</fullName>
    </submittedName>
</protein>
<evidence type="ECO:0000313" key="1">
    <source>
        <dbReference type="EMBL" id="KAF2608802.1"/>
    </source>
</evidence>
<comment type="caution">
    <text evidence="1">The sequence shown here is derived from an EMBL/GenBank/DDBJ whole genome shotgun (WGS) entry which is preliminary data.</text>
</comment>
<sequence length="104" mass="11829">MNDKSSLLIEILPYEKLCGGNTRHRTRARKGSLHSDRTRVPLGLYVANERSFRSVGTQRPSVHSAWSLRSDRARAEVRSLRSDRAFVPLGRYVATERSFRSVAT</sequence>
<accession>A0A8S9LQI6</accession>
<proteinExistence type="predicted"/>